<protein>
    <submittedName>
        <fullName evidence="2">Uncharacterized protein</fullName>
    </submittedName>
</protein>
<evidence type="ECO:0000256" key="1">
    <source>
        <dbReference type="SAM" id="MobiDB-lite"/>
    </source>
</evidence>
<feature type="region of interest" description="Disordered" evidence="1">
    <location>
        <begin position="667"/>
        <end position="732"/>
    </location>
</feature>
<gene>
    <name evidence="2" type="ORF">ACOF00016_LOCUS12226</name>
</gene>
<feature type="compositionally biased region" description="Basic residues" evidence="1">
    <location>
        <begin position="708"/>
        <end position="730"/>
    </location>
</feature>
<dbReference type="AlphaFoldDB" id="A0A7S3L8J3"/>
<dbReference type="EMBL" id="HBIM01015468">
    <property type="protein sequence ID" value="CAE0415076.1"/>
    <property type="molecule type" value="Transcribed_RNA"/>
</dbReference>
<name>A0A7S3L8J3_9STRA</name>
<reference evidence="2" key="1">
    <citation type="submission" date="2021-01" db="EMBL/GenBank/DDBJ databases">
        <authorList>
            <person name="Corre E."/>
            <person name="Pelletier E."/>
            <person name="Niang G."/>
            <person name="Scheremetjew M."/>
            <person name="Finn R."/>
            <person name="Kale V."/>
            <person name="Holt S."/>
            <person name="Cochrane G."/>
            <person name="Meng A."/>
            <person name="Brown T."/>
            <person name="Cohen L."/>
        </authorList>
    </citation>
    <scope>NUCLEOTIDE SEQUENCE</scope>
    <source>
        <strain evidence="2">CCMP127</strain>
    </source>
</reference>
<feature type="compositionally biased region" description="Basic and acidic residues" evidence="1">
    <location>
        <begin position="805"/>
        <end position="814"/>
    </location>
</feature>
<feature type="compositionally biased region" description="Basic and acidic residues" evidence="1">
    <location>
        <begin position="679"/>
        <end position="707"/>
    </location>
</feature>
<feature type="region of interest" description="Disordered" evidence="1">
    <location>
        <begin position="805"/>
        <end position="827"/>
    </location>
</feature>
<proteinExistence type="predicted"/>
<feature type="region of interest" description="Disordered" evidence="1">
    <location>
        <begin position="621"/>
        <end position="641"/>
    </location>
</feature>
<evidence type="ECO:0000313" key="2">
    <source>
        <dbReference type="EMBL" id="CAE0415076.1"/>
    </source>
</evidence>
<accession>A0A7S3L8J3</accession>
<sequence length="827" mass="93147">MYTQDEKKRKLNEIAQKKWQKTEELKDIDRQLQSATANGPRHSAMQTDTVPQGYMMVGGAASAAGPTGGTLLLTERYSQKTTPRRASHETIQRQTTYQPYPRQIMMQQPYLEVPHTTPQRYSHETIQRQTTQQPYPRQMMQQPYPEVPHAPVRTPHRPPTVGTPFHTPRAPFSNMEPESPYITYVESENTFDDKCLEVLHANVAQRETILQQIHESEGILKNMRQNRYERMTLMKIRAYDSAYQYESQYPHGGARLFPRETLPTVRENQDFQPRVPQVQLTGIKDSFDDEPPKKKARIPKHIIKLLRHDKKSPPPGRTFGFGHESPIAHGITNKHLFISTSDGTLIAIDIISAESKILEGPLNVIQFTTSCKYAFAVTRDKSLYMIDEELKCNICLESCSVKRANVCGESFLAVQLQAPNNGAFEYRFAKLNEGCPPTDYMEWTVLQIPNTQVKLGGAIHDYCCTEDTFIALFKNNGQSEGGRSQVGCVAMEEGNEIAKGTCLSYFKQKSIMLDALAVGSKRAIVLDENKKYLYHWLHRVKRRHITKTELTLVTGENLQFNFIYSNSGSIFSVNRTGNELYKLDEESCKWSLLHKANGHIIDISAGVDFCAITSVEDEESEDAETLVSLSGPERETHDSLQDSFQDTMMKQPKKSNNHPEALSVTVVSSVNHANEPEPETQRERTRRLKTEWQQRDSKAKKQEALKKLERRRAQVRKSTAKGRAAKKAAKKAADVPAVTFDLHSHGAGAVGLPSESTTNRAVPLAPPVIHPPPDQPSVVPCDNPVINAGLIAQQAVAFRARKLARTEADRRATEADNSQDECDAVGE</sequence>
<feature type="compositionally biased region" description="Acidic residues" evidence="1">
    <location>
        <begin position="817"/>
        <end position="827"/>
    </location>
</feature>
<organism evidence="2">
    <name type="scientific">Amphora coffeiformis</name>
    <dbReference type="NCBI Taxonomy" id="265554"/>
    <lineage>
        <taxon>Eukaryota</taxon>
        <taxon>Sar</taxon>
        <taxon>Stramenopiles</taxon>
        <taxon>Ochrophyta</taxon>
        <taxon>Bacillariophyta</taxon>
        <taxon>Bacillariophyceae</taxon>
        <taxon>Bacillariophycidae</taxon>
        <taxon>Thalassiophysales</taxon>
        <taxon>Catenulaceae</taxon>
        <taxon>Amphora</taxon>
    </lineage>
</organism>